<dbReference type="EMBL" id="FMZP01000014">
    <property type="protein sequence ID" value="SDD15838.1"/>
    <property type="molecule type" value="Genomic_DNA"/>
</dbReference>
<feature type="domain" description="Sodium/calcium exchanger membrane region" evidence="5">
    <location>
        <begin position="191"/>
        <end position="326"/>
    </location>
</feature>
<dbReference type="GO" id="GO:0005262">
    <property type="term" value="F:calcium channel activity"/>
    <property type="evidence" value="ECO:0007669"/>
    <property type="project" value="TreeGrafter"/>
</dbReference>
<feature type="domain" description="Sodium/calcium exchanger membrane region" evidence="5">
    <location>
        <begin position="7"/>
        <end position="143"/>
    </location>
</feature>
<dbReference type="EMBL" id="FOIC01000005">
    <property type="protein sequence ID" value="SET26945.1"/>
    <property type="molecule type" value="Genomic_DNA"/>
</dbReference>
<dbReference type="GO" id="GO:0005886">
    <property type="term" value="C:plasma membrane"/>
    <property type="evidence" value="ECO:0007669"/>
    <property type="project" value="TreeGrafter"/>
</dbReference>
<keyword evidence="2" id="KW-0812">Transmembrane</keyword>
<evidence type="ECO:0000313" key="9">
    <source>
        <dbReference type="Proteomes" id="UP000324021"/>
    </source>
</evidence>
<dbReference type="Pfam" id="PF01699">
    <property type="entry name" value="Na_Ca_ex"/>
    <property type="match status" value="2"/>
</dbReference>
<dbReference type="InterPro" id="IPR004481">
    <property type="entry name" value="K/Na/Ca-exchanger"/>
</dbReference>
<dbReference type="PANTHER" id="PTHR10846">
    <property type="entry name" value="SODIUM/POTASSIUM/CALCIUM EXCHANGER"/>
    <property type="match status" value="1"/>
</dbReference>
<reference evidence="8 9" key="2">
    <citation type="submission" date="2016-10" db="EMBL/GenBank/DDBJ databases">
        <authorList>
            <person name="Varghese N."/>
            <person name="Submissions S."/>
        </authorList>
    </citation>
    <scope>NUCLEOTIDE SEQUENCE [LARGE SCALE GENOMIC DNA]</scope>
    <source>
        <strain evidence="6 9">CDM_1</strain>
        <strain evidence="8">CDM_6</strain>
    </source>
</reference>
<protein>
    <submittedName>
        <fullName evidence="7">Cation:H+ antiporter</fullName>
    </submittedName>
</protein>
<proteinExistence type="predicted"/>
<evidence type="ECO:0000313" key="8">
    <source>
        <dbReference type="Proteomes" id="UP000199320"/>
    </source>
</evidence>
<dbReference type="Proteomes" id="UP000199320">
    <property type="component" value="Unassembled WGS sequence"/>
</dbReference>
<organism evidence="7 8">
    <name type="scientific">Natrinema hispanicum</name>
    <dbReference type="NCBI Taxonomy" id="392421"/>
    <lineage>
        <taxon>Archaea</taxon>
        <taxon>Methanobacteriati</taxon>
        <taxon>Methanobacteriota</taxon>
        <taxon>Stenosarchaea group</taxon>
        <taxon>Halobacteria</taxon>
        <taxon>Halobacteriales</taxon>
        <taxon>Natrialbaceae</taxon>
        <taxon>Natrinema</taxon>
    </lineage>
</organism>
<keyword evidence="4" id="KW-0472">Membrane</keyword>
<reference evidence="7" key="1">
    <citation type="submission" date="2016-10" db="EMBL/GenBank/DDBJ databases">
        <authorList>
            <person name="de Groot N.N."/>
        </authorList>
    </citation>
    <scope>NUCLEOTIDE SEQUENCE [LARGE SCALE GENOMIC DNA]</scope>
    <source>
        <strain evidence="7">CDM_6</strain>
    </source>
</reference>
<dbReference type="NCBIfam" id="TIGR00367">
    <property type="entry name" value="calcium/sodium antiporter"/>
    <property type="match status" value="1"/>
</dbReference>
<evidence type="ECO:0000313" key="7">
    <source>
        <dbReference type="EMBL" id="SET26945.1"/>
    </source>
</evidence>
<dbReference type="PANTHER" id="PTHR10846:SF8">
    <property type="entry name" value="INNER MEMBRANE PROTEIN YRBG"/>
    <property type="match status" value="1"/>
</dbReference>
<dbReference type="Gene3D" id="1.20.1420.30">
    <property type="entry name" value="NCX, central ion-binding region"/>
    <property type="match status" value="2"/>
</dbReference>
<dbReference type="RefSeq" id="WP_092931327.1">
    <property type="nucleotide sequence ID" value="NZ_FMZP01000014.1"/>
</dbReference>
<sequence length="329" mass="32540">MSVVVDVGMLVVGVVTLWGGARLLVTGASRLAGAAGVSALVVGLTVVAFGTSAPEIAVSVEAAFAGRGDVSVGNVVGSNLFNLGVILGLIGVLSPFRVTETLVRRDALAMAAATAVAAVALLNGAVSRLEGAILLALLGGYLGALGVAIRTASQADSGQLDAVDDGATVPPLDADEETPREIRSGLEGGRVLVGLLLVIGGGRVLIDAAVGLALAVGISEWAVGATIVATGTSLPELVTSVVAVRRGDVSIAAGNVVGSNVFNALGVLGIVAVVRPTAVDPAVFLGIAWLCVLTAFATVVLATGRRLTRLEGVALVALGAGYWVVSMAL</sequence>
<dbReference type="AlphaFoldDB" id="A0A1I0D419"/>
<dbReference type="GO" id="GO:0008273">
    <property type="term" value="F:calcium, potassium:sodium antiporter activity"/>
    <property type="evidence" value="ECO:0007669"/>
    <property type="project" value="TreeGrafter"/>
</dbReference>
<name>A0A1I0D419_9EURY</name>
<dbReference type="STRING" id="392421.SAMN04488694_10516"/>
<dbReference type="GO" id="GO:0006874">
    <property type="term" value="P:intracellular calcium ion homeostasis"/>
    <property type="evidence" value="ECO:0007669"/>
    <property type="project" value="TreeGrafter"/>
</dbReference>
<evidence type="ECO:0000313" key="6">
    <source>
        <dbReference type="EMBL" id="SDD15838.1"/>
    </source>
</evidence>
<evidence type="ECO:0000256" key="3">
    <source>
        <dbReference type="ARBA" id="ARBA00022989"/>
    </source>
</evidence>
<dbReference type="InterPro" id="IPR004837">
    <property type="entry name" value="NaCa_Exmemb"/>
</dbReference>
<keyword evidence="8" id="KW-1185">Reference proteome</keyword>
<dbReference type="OrthoDB" id="142185at2157"/>
<evidence type="ECO:0000256" key="2">
    <source>
        <dbReference type="ARBA" id="ARBA00022692"/>
    </source>
</evidence>
<comment type="subcellular location">
    <subcellularLocation>
        <location evidence="1">Membrane</location>
        <topology evidence="1">Multi-pass membrane protein</topology>
    </subcellularLocation>
</comment>
<evidence type="ECO:0000256" key="4">
    <source>
        <dbReference type="ARBA" id="ARBA00023136"/>
    </source>
</evidence>
<keyword evidence="3" id="KW-1133">Transmembrane helix</keyword>
<accession>A0A1I0D419</accession>
<dbReference type="Proteomes" id="UP000324021">
    <property type="component" value="Unassembled WGS sequence"/>
</dbReference>
<evidence type="ECO:0000259" key="5">
    <source>
        <dbReference type="Pfam" id="PF01699"/>
    </source>
</evidence>
<evidence type="ECO:0000256" key="1">
    <source>
        <dbReference type="ARBA" id="ARBA00004141"/>
    </source>
</evidence>
<gene>
    <name evidence="7" type="ORF">SAMN04488694_10516</name>
    <name evidence="6" type="ORF">SAMN05192552_101416</name>
</gene>
<dbReference type="InterPro" id="IPR044880">
    <property type="entry name" value="NCX_ion-bd_dom_sf"/>
</dbReference>